<sequence length="78" mass="8174">MTTKAFVLVETAVGKTRDVAHALGEAEGILSVDVVTGPYDIIAVMEGKDITSIGDMVTEKVHFPGVVRTVTCISVGRA</sequence>
<gene>
    <name evidence="2" type="ORF">METZ01_LOCUS102205</name>
</gene>
<protein>
    <recommendedName>
        <fullName evidence="1">Transcription regulator AsnC/Lrp ligand binding domain-containing protein</fullName>
    </recommendedName>
</protein>
<name>A0A381WAP2_9ZZZZ</name>
<evidence type="ECO:0000313" key="2">
    <source>
        <dbReference type="EMBL" id="SVA49351.1"/>
    </source>
</evidence>
<dbReference type="Gene3D" id="3.30.70.920">
    <property type="match status" value="1"/>
</dbReference>
<dbReference type="InterPro" id="IPR011008">
    <property type="entry name" value="Dimeric_a/b-barrel"/>
</dbReference>
<feature type="domain" description="Transcription regulator AsnC/Lrp ligand binding" evidence="1">
    <location>
        <begin position="7"/>
        <end position="75"/>
    </location>
</feature>
<dbReference type="SUPFAM" id="SSF54909">
    <property type="entry name" value="Dimeric alpha+beta barrel"/>
    <property type="match status" value="1"/>
</dbReference>
<dbReference type="InterPro" id="IPR019887">
    <property type="entry name" value="Tscrpt_reg_AsnC/Lrp_C"/>
</dbReference>
<organism evidence="2">
    <name type="scientific">marine metagenome</name>
    <dbReference type="NCBI Taxonomy" id="408172"/>
    <lineage>
        <taxon>unclassified sequences</taxon>
        <taxon>metagenomes</taxon>
        <taxon>ecological metagenomes</taxon>
    </lineage>
</organism>
<dbReference type="AlphaFoldDB" id="A0A381WAP2"/>
<proteinExistence type="predicted"/>
<dbReference type="EMBL" id="UINC01011154">
    <property type="protein sequence ID" value="SVA49351.1"/>
    <property type="molecule type" value="Genomic_DNA"/>
</dbReference>
<evidence type="ECO:0000259" key="1">
    <source>
        <dbReference type="Pfam" id="PF01037"/>
    </source>
</evidence>
<dbReference type="Pfam" id="PF01037">
    <property type="entry name" value="AsnC_trans_reg"/>
    <property type="match status" value="1"/>
</dbReference>
<accession>A0A381WAP2</accession>
<reference evidence="2" key="1">
    <citation type="submission" date="2018-05" db="EMBL/GenBank/DDBJ databases">
        <authorList>
            <person name="Lanie J.A."/>
            <person name="Ng W.-L."/>
            <person name="Kazmierczak K.M."/>
            <person name="Andrzejewski T.M."/>
            <person name="Davidsen T.M."/>
            <person name="Wayne K.J."/>
            <person name="Tettelin H."/>
            <person name="Glass J.I."/>
            <person name="Rusch D."/>
            <person name="Podicherti R."/>
            <person name="Tsui H.-C.T."/>
            <person name="Winkler M.E."/>
        </authorList>
    </citation>
    <scope>NUCLEOTIDE SEQUENCE</scope>
</reference>